<accession>A0A455SZ35</accession>
<reference evidence="1" key="1">
    <citation type="submission" date="2018-12" db="EMBL/GenBank/DDBJ databases">
        <title>Novel natural products biosynthetic potential of the class Ktedonobacteria.</title>
        <authorList>
            <person name="Zheng Y."/>
            <person name="Saitou A."/>
            <person name="Wang C.M."/>
            <person name="Toyoda A."/>
            <person name="Minakuchi Y."/>
            <person name="Sekiguchi Y."/>
            <person name="Ueda K."/>
            <person name="Takano H."/>
            <person name="Sakai Y."/>
            <person name="Yokota A."/>
            <person name="Yabe S."/>
        </authorList>
    </citation>
    <scope>NUCLEOTIDE SEQUENCE</scope>
    <source>
        <strain evidence="1">A3-2</strain>
    </source>
</reference>
<sequence length="108" mass="11259">MLVDKSGEIFVGENPADRTLGVKIADAQLTGAGLGHGADAIGQAVECEIEGDSVGRNLKVSILYRAGRRVGQREQVVEHRLIDAHRAAGELSGTRGVDLLNGTIQGGV</sequence>
<dbReference type="EMBL" id="AP019377">
    <property type="protein sequence ID" value="BBH92808.1"/>
    <property type="molecule type" value="Genomic_DNA"/>
</dbReference>
<dbReference type="AlphaFoldDB" id="A0A455SZ35"/>
<gene>
    <name evidence="1" type="ORF">KTA_10070</name>
</gene>
<protein>
    <submittedName>
        <fullName evidence="1">Uncharacterized protein</fullName>
    </submittedName>
</protein>
<name>A0A455SZ35_9CHLR</name>
<organism evidence="1">
    <name type="scientific">Thermogemmatispora argillosa</name>
    <dbReference type="NCBI Taxonomy" id="2045280"/>
    <lineage>
        <taxon>Bacteria</taxon>
        <taxon>Bacillati</taxon>
        <taxon>Chloroflexota</taxon>
        <taxon>Ktedonobacteria</taxon>
        <taxon>Thermogemmatisporales</taxon>
        <taxon>Thermogemmatisporaceae</taxon>
        <taxon>Thermogemmatispora</taxon>
    </lineage>
</organism>
<evidence type="ECO:0000313" key="1">
    <source>
        <dbReference type="EMBL" id="BBH92808.1"/>
    </source>
</evidence>
<proteinExistence type="predicted"/>